<dbReference type="Gene3D" id="1.25.40.20">
    <property type="entry name" value="Ankyrin repeat-containing domain"/>
    <property type="match status" value="1"/>
</dbReference>
<dbReference type="InterPro" id="IPR002110">
    <property type="entry name" value="Ankyrin_rpt"/>
</dbReference>
<dbReference type="PROSITE" id="PS50297">
    <property type="entry name" value="ANK_REP_REGION"/>
    <property type="match status" value="1"/>
</dbReference>
<dbReference type="Proteomes" id="UP000323506">
    <property type="component" value="Chromosome D09"/>
</dbReference>
<dbReference type="PANTHER" id="PTHR24119">
    <property type="entry name" value="ACYL-COA-BINDING DOMAIN-CONTAINING PROTEIN 6"/>
    <property type="match status" value="1"/>
</dbReference>
<keyword evidence="1" id="KW-0446">Lipid-binding</keyword>
<dbReference type="PROSITE" id="PS50088">
    <property type="entry name" value="ANK_REPEAT"/>
    <property type="match status" value="1"/>
</dbReference>
<accession>A0A5D2B6C0</accession>
<keyword evidence="2" id="KW-0040">ANK repeat</keyword>
<dbReference type="EMBL" id="CM017709">
    <property type="protein sequence ID" value="TYG52874.1"/>
    <property type="molecule type" value="Genomic_DNA"/>
</dbReference>
<dbReference type="SUPFAM" id="SSF48403">
    <property type="entry name" value="Ankyrin repeat"/>
    <property type="match status" value="1"/>
</dbReference>
<evidence type="ECO:0000256" key="2">
    <source>
        <dbReference type="PROSITE-ProRule" id="PRU00023"/>
    </source>
</evidence>
<dbReference type="InterPro" id="IPR036770">
    <property type="entry name" value="Ankyrin_rpt-contain_sf"/>
</dbReference>
<evidence type="ECO:0000313" key="4">
    <source>
        <dbReference type="Proteomes" id="UP000323506"/>
    </source>
</evidence>
<sequence length="190" mass="21625">MDAIHTFAREGELDNLLKCIESGVSVHLQDSEGRTPMHWAVDRGHLKIAEALLSRNADVNAMVIIVSLLRFYRFYSSESDSPIEKKPDPIIESASIAEAHVKDVALLVEDLKTRNKKYFEGDEEALPSVLEAILQRKLAGKHEETDDELMDELEVQPRDDVDDEEFESDFDNLYSTDEEILAILTMFLMK</sequence>
<reference evidence="3 4" key="1">
    <citation type="submission" date="2019-06" db="EMBL/GenBank/DDBJ databases">
        <title>WGS assembly of Gossypium darwinii.</title>
        <authorList>
            <person name="Chen Z.J."/>
            <person name="Sreedasyam A."/>
            <person name="Ando A."/>
            <person name="Song Q."/>
            <person name="De L."/>
            <person name="Hulse-Kemp A."/>
            <person name="Ding M."/>
            <person name="Ye W."/>
            <person name="Kirkbride R."/>
            <person name="Jenkins J."/>
            <person name="Plott C."/>
            <person name="Lovell J."/>
            <person name="Lin Y.-M."/>
            <person name="Vaughn R."/>
            <person name="Liu B."/>
            <person name="Li W."/>
            <person name="Simpson S."/>
            <person name="Scheffler B."/>
            <person name="Saski C."/>
            <person name="Grover C."/>
            <person name="Hu G."/>
            <person name="Conover J."/>
            <person name="Carlson J."/>
            <person name="Shu S."/>
            <person name="Boston L."/>
            <person name="Williams M."/>
            <person name="Peterson D."/>
            <person name="Mcgee K."/>
            <person name="Jones D."/>
            <person name="Wendel J."/>
            <person name="Stelly D."/>
            <person name="Grimwood J."/>
            <person name="Schmutz J."/>
        </authorList>
    </citation>
    <scope>NUCLEOTIDE SEQUENCE [LARGE SCALE GENOMIC DNA]</scope>
    <source>
        <strain evidence="3">1808015.09</strain>
    </source>
</reference>
<keyword evidence="4" id="KW-1185">Reference proteome</keyword>
<gene>
    <name evidence="3" type="ORF">ES288_D09G063100v1</name>
</gene>
<dbReference type="SMART" id="SM00248">
    <property type="entry name" value="ANK"/>
    <property type="match status" value="1"/>
</dbReference>
<proteinExistence type="predicted"/>
<dbReference type="GO" id="GO:0000062">
    <property type="term" value="F:fatty-acyl-CoA binding"/>
    <property type="evidence" value="ECO:0007669"/>
    <property type="project" value="TreeGrafter"/>
</dbReference>
<feature type="repeat" description="ANK" evidence="2">
    <location>
        <begin position="32"/>
        <end position="64"/>
    </location>
</feature>
<evidence type="ECO:0000256" key="1">
    <source>
        <dbReference type="ARBA" id="ARBA00023121"/>
    </source>
</evidence>
<dbReference type="AlphaFoldDB" id="A0A5D2B6C0"/>
<dbReference type="Pfam" id="PF12796">
    <property type="entry name" value="Ank_2"/>
    <property type="match status" value="1"/>
</dbReference>
<dbReference type="PANTHER" id="PTHR24119:SF0">
    <property type="entry name" value="ACYL-COA-BINDING DOMAIN-CONTAINING PROTEIN 6"/>
    <property type="match status" value="1"/>
</dbReference>
<organism evidence="3 4">
    <name type="scientific">Gossypium darwinii</name>
    <name type="common">Darwin's cotton</name>
    <name type="synonym">Gossypium barbadense var. darwinii</name>
    <dbReference type="NCBI Taxonomy" id="34276"/>
    <lineage>
        <taxon>Eukaryota</taxon>
        <taxon>Viridiplantae</taxon>
        <taxon>Streptophyta</taxon>
        <taxon>Embryophyta</taxon>
        <taxon>Tracheophyta</taxon>
        <taxon>Spermatophyta</taxon>
        <taxon>Magnoliopsida</taxon>
        <taxon>eudicotyledons</taxon>
        <taxon>Gunneridae</taxon>
        <taxon>Pentapetalae</taxon>
        <taxon>rosids</taxon>
        <taxon>malvids</taxon>
        <taxon>Malvales</taxon>
        <taxon>Malvaceae</taxon>
        <taxon>Malvoideae</taxon>
        <taxon>Gossypium</taxon>
    </lineage>
</organism>
<evidence type="ECO:0000313" key="3">
    <source>
        <dbReference type="EMBL" id="TYG52874.1"/>
    </source>
</evidence>
<name>A0A5D2B6C0_GOSDA</name>
<protein>
    <submittedName>
        <fullName evidence="3">Uncharacterized protein</fullName>
    </submittedName>
</protein>